<reference evidence="2" key="1">
    <citation type="journal article" date="2020" name="Plant J.">
        <title>Transposons played a major role in the diversification between the closely related almond and peach genomes: results from the almond genome sequence.</title>
        <authorList>
            <person name="Alioto T."/>
            <person name="Alexiou K.G."/>
            <person name="Bardil A."/>
            <person name="Barteri F."/>
            <person name="Castanera R."/>
            <person name="Cruz F."/>
            <person name="Dhingra A."/>
            <person name="Duval H."/>
            <person name="Fernandez I Marti A."/>
            <person name="Frias L."/>
            <person name="Galan B."/>
            <person name="Garcia J.L."/>
            <person name="Howad W."/>
            <person name="Gomez-Garrido J."/>
            <person name="Gut M."/>
            <person name="Julca I."/>
            <person name="Morata J."/>
            <person name="Puigdomenech P."/>
            <person name="Ribeca P."/>
            <person name="Rubio Cabetas M.J."/>
            <person name="Vlasova A."/>
            <person name="Wirthensohn M."/>
            <person name="Garcia-Mas J."/>
            <person name="Gabaldon T."/>
            <person name="Casacuberta J.M."/>
            <person name="Arus P."/>
        </authorList>
    </citation>
    <scope>NUCLEOTIDE SEQUENCE [LARGE SCALE GENOMIC DNA]</scope>
    <source>
        <strain evidence="2">cv. Texas</strain>
    </source>
</reference>
<protein>
    <submittedName>
        <fullName evidence="1">Uncharacterized protein</fullName>
    </submittedName>
</protein>
<organism evidence="1 2">
    <name type="scientific">Prunus dulcis</name>
    <name type="common">Almond</name>
    <name type="synonym">Amygdalus dulcis</name>
    <dbReference type="NCBI Taxonomy" id="3755"/>
    <lineage>
        <taxon>Eukaryota</taxon>
        <taxon>Viridiplantae</taxon>
        <taxon>Streptophyta</taxon>
        <taxon>Embryophyta</taxon>
        <taxon>Tracheophyta</taxon>
        <taxon>Spermatophyta</taxon>
        <taxon>Magnoliopsida</taxon>
        <taxon>eudicotyledons</taxon>
        <taxon>Gunneridae</taxon>
        <taxon>Pentapetalae</taxon>
        <taxon>rosids</taxon>
        <taxon>fabids</taxon>
        <taxon>Rosales</taxon>
        <taxon>Rosaceae</taxon>
        <taxon>Amygdaloideae</taxon>
        <taxon>Amygdaleae</taxon>
        <taxon>Prunus</taxon>
    </lineage>
</organism>
<name>A0A5E4F1R1_PRUDU</name>
<proteinExistence type="predicted"/>
<accession>A0A5E4F1R1</accession>
<dbReference type="AlphaFoldDB" id="A0A5E4F1R1"/>
<gene>
    <name evidence="1" type="ORF">ALMOND_2B024957</name>
</gene>
<evidence type="ECO:0000313" key="2">
    <source>
        <dbReference type="Proteomes" id="UP000327085"/>
    </source>
</evidence>
<sequence length="103" mass="11227">MLKCRTNGIMFLRNEHDTDGDASHEIDLQILAPFIGPNPVGASAAHVDDEALDEDDVGELLHMKLDNFSGAEAVGRGPLRIDNRVELRLLDVGHQGGAEAWRV</sequence>
<dbReference type="Gramene" id="VVA21997">
    <property type="protein sequence ID" value="VVA21997"/>
    <property type="gene ID" value="Prudul26B024957"/>
</dbReference>
<dbReference type="Proteomes" id="UP000327085">
    <property type="component" value="Chromosome 8"/>
</dbReference>
<dbReference type="InParanoid" id="A0A5E4F1R1"/>
<evidence type="ECO:0000313" key="1">
    <source>
        <dbReference type="EMBL" id="VVA21997.1"/>
    </source>
</evidence>
<dbReference type="EMBL" id="CABIKO010000057">
    <property type="protein sequence ID" value="VVA21997.1"/>
    <property type="molecule type" value="Genomic_DNA"/>
</dbReference>